<sequence>MASRQKLDHGQLTAYFDRLELPSHMRRYSISGLTADQQVDFLSRLHVQHLRTIPFENLTLHYSRHRFIDVHLSKIFEKVFQPAGRGGYCMELNYLFNTLLVSLGYDAYVVPSRVFERSNQLYNALTHCLSIVVVGVDRYVVDVGFGGNVAPVPLRLGTDKVQPLAHPSQARIRVDTLSMESSSHTKYWIYEHRSSDQEDWSIQYCLLDLELSPEDLEVLNLGPSTSRTSFFTQKVLCVKPTGGNEFYAKFTMDNSAQRLHNKNNVGYVEGDVIDGVLILDGAVLKWRKQGVKQWEVILKTEEERTRALEDIFGIHLSTEEKESILRTASALVDHPGRFRK</sequence>
<comment type="caution">
    <text evidence="3">The sequence shown here is derived from an EMBL/GenBank/DDBJ whole genome shotgun (WGS) entry which is preliminary data.</text>
</comment>
<keyword evidence="2" id="KW-0012">Acyltransferase</keyword>
<reference evidence="3" key="1">
    <citation type="submission" date="2013-05" db="EMBL/GenBank/DDBJ databases">
        <title>Draft genome sequences of six wheat associated Fusarium spp. isolates.</title>
        <authorList>
            <person name="Moolhuijzen P.M."/>
            <person name="Manners J.M."/>
            <person name="Wilcox S."/>
            <person name="Bellgard M.I."/>
            <person name="Gardiner D.M."/>
        </authorList>
    </citation>
    <scope>NUCLEOTIDE SEQUENCE</scope>
    <source>
        <strain evidence="3">CS5834</strain>
        <strain evidence="3">CS5834</strain>
    </source>
</reference>
<evidence type="ECO:0000256" key="2">
    <source>
        <dbReference type="RuleBase" id="RU003452"/>
    </source>
</evidence>
<name>A0A096PEP1_FUSPS</name>
<comment type="similarity">
    <text evidence="1 2">Belongs to the arylamine N-acetyltransferase family.</text>
</comment>
<dbReference type="AlphaFoldDB" id="A0A096PEP1"/>
<accession>A0A096PEP1</accession>
<dbReference type="PANTHER" id="PTHR11786">
    <property type="entry name" value="N-HYDROXYARYLAMINE O-ACETYLTRANSFERASE"/>
    <property type="match status" value="1"/>
</dbReference>
<gene>
    <name evidence="3" type="ORF">BN849_0125290</name>
</gene>
<organism evidence="3">
    <name type="scientific">Fusarium pseudograminearum CS5834</name>
    <dbReference type="NCBI Taxonomy" id="1318459"/>
    <lineage>
        <taxon>Eukaryota</taxon>
        <taxon>Fungi</taxon>
        <taxon>Dikarya</taxon>
        <taxon>Ascomycota</taxon>
        <taxon>Pezizomycotina</taxon>
        <taxon>Sordariomycetes</taxon>
        <taxon>Hypocreomycetidae</taxon>
        <taxon>Hypocreales</taxon>
        <taxon>Nectriaceae</taxon>
        <taxon>Fusarium</taxon>
    </lineage>
</organism>
<dbReference type="PANTHER" id="PTHR11786:SF0">
    <property type="entry name" value="ARYLAMINE N-ACETYLTRANSFERASE 4-RELATED"/>
    <property type="match status" value="1"/>
</dbReference>
<dbReference type="SUPFAM" id="SSF54001">
    <property type="entry name" value="Cysteine proteinases"/>
    <property type="match status" value="1"/>
</dbReference>
<proteinExistence type="inferred from homology"/>
<evidence type="ECO:0000256" key="1">
    <source>
        <dbReference type="ARBA" id="ARBA00006547"/>
    </source>
</evidence>
<dbReference type="GO" id="GO:0016407">
    <property type="term" value="F:acetyltransferase activity"/>
    <property type="evidence" value="ECO:0007669"/>
    <property type="project" value="InterPro"/>
</dbReference>
<dbReference type="InterPro" id="IPR053710">
    <property type="entry name" value="Arylamine_NAT_domain_sf"/>
</dbReference>
<evidence type="ECO:0000313" key="3">
    <source>
        <dbReference type="EMBL" id="CEG03540.1"/>
    </source>
</evidence>
<dbReference type="InterPro" id="IPR038765">
    <property type="entry name" value="Papain-like_cys_pep_sf"/>
</dbReference>
<dbReference type="Pfam" id="PF00797">
    <property type="entry name" value="Acetyltransf_2"/>
    <property type="match status" value="1"/>
</dbReference>
<dbReference type="InterPro" id="IPR001447">
    <property type="entry name" value="Arylamine_N-AcTrfase"/>
</dbReference>
<dbReference type="EMBL" id="CBMF010001171">
    <property type="protein sequence ID" value="CEG03540.1"/>
    <property type="molecule type" value="Genomic_DNA"/>
</dbReference>
<keyword evidence="2" id="KW-0808">Transferase</keyword>
<dbReference type="Gene3D" id="3.30.2140.20">
    <property type="match status" value="1"/>
</dbReference>
<dbReference type="PRINTS" id="PR01543">
    <property type="entry name" value="ANATRNSFRASE"/>
</dbReference>
<protein>
    <submittedName>
        <fullName evidence="3">WGS project CBMF000000000 data, contig CS5834_c001177</fullName>
    </submittedName>
</protein>